<gene>
    <name evidence="2" type="ORF">I5L79_00490</name>
</gene>
<accession>A0ABS0KVX0</accession>
<protein>
    <submittedName>
        <fullName evidence="2">NAD(P)H-dependent oxidoreductase</fullName>
    </submittedName>
</protein>
<dbReference type="Proteomes" id="UP000601099">
    <property type="component" value="Unassembled WGS sequence"/>
</dbReference>
<dbReference type="RefSeq" id="WP_196953058.1">
    <property type="nucleotide sequence ID" value="NZ_JADWYK010000001.1"/>
</dbReference>
<dbReference type="EMBL" id="JADWYK010000001">
    <property type="protein sequence ID" value="MBG8552001.1"/>
    <property type="molecule type" value="Genomic_DNA"/>
</dbReference>
<evidence type="ECO:0000313" key="3">
    <source>
        <dbReference type="Proteomes" id="UP000601099"/>
    </source>
</evidence>
<dbReference type="PANTHER" id="PTHR30543:SF21">
    <property type="entry name" value="NAD(P)H-DEPENDENT FMN REDUCTASE LOT6"/>
    <property type="match status" value="1"/>
</dbReference>
<reference evidence="2 3" key="1">
    <citation type="submission" date="2020-11" db="EMBL/GenBank/DDBJ databases">
        <title>Hymenobacter sp.</title>
        <authorList>
            <person name="Kim M.K."/>
        </authorList>
    </citation>
    <scope>NUCLEOTIDE SEQUENCE [LARGE SCALE GENOMIC DNA]</scope>
    <source>
        <strain evidence="2 3">BT594</strain>
    </source>
</reference>
<comment type="caution">
    <text evidence="2">The sequence shown here is derived from an EMBL/GenBank/DDBJ whole genome shotgun (WGS) entry which is preliminary data.</text>
</comment>
<dbReference type="InterPro" id="IPR050712">
    <property type="entry name" value="NAD(P)H-dep_reductase"/>
</dbReference>
<dbReference type="Pfam" id="PF03358">
    <property type="entry name" value="FMN_red"/>
    <property type="match status" value="1"/>
</dbReference>
<dbReference type="SUPFAM" id="SSF52218">
    <property type="entry name" value="Flavoproteins"/>
    <property type="match status" value="1"/>
</dbReference>
<sequence length="190" mass="19678">MHILAISGSLRAASSNTALLRAAAVLAPVGVVISLSTSLAELPYFQPGNYDEPGAPAVAAFREQVRRADAVLFCTPEYVFSMPGVLKNALEWLVPSGELYHKPVAVWSASPSTTGADQAHAGLTAMLRVMEAAVNEGAALQVGQVSGKVNAQGEITDKELAESLRTAVAALAQAGNTTNSAYQATQGIQT</sequence>
<evidence type="ECO:0000259" key="1">
    <source>
        <dbReference type="Pfam" id="PF03358"/>
    </source>
</evidence>
<evidence type="ECO:0000313" key="2">
    <source>
        <dbReference type="EMBL" id="MBG8552001.1"/>
    </source>
</evidence>
<dbReference type="PANTHER" id="PTHR30543">
    <property type="entry name" value="CHROMATE REDUCTASE"/>
    <property type="match status" value="1"/>
</dbReference>
<name>A0ABS0KVX0_9BACT</name>
<dbReference type="InterPro" id="IPR029039">
    <property type="entry name" value="Flavoprotein-like_sf"/>
</dbReference>
<proteinExistence type="predicted"/>
<dbReference type="Gene3D" id="3.40.50.360">
    <property type="match status" value="1"/>
</dbReference>
<keyword evidence="3" id="KW-1185">Reference proteome</keyword>
<organism evidence="2 3">
    <name type="scientific">Hymenobacter guriensis</name>
    <dbReference type="NCBI Taxonomy" id="2793065"/>
    <lineage>
        <taxon>Bacteria</taxon>
        <taxon>Pseudomonadati</taxon>
        <taxon>Bacteroidota</taxon>
        <taxon>Cytophagia</taxon>
        <taxon>Cytophagales</taxon>
        <taxon>Hymenobacteraceae</taxon>
        <taxon>Hymenobacter</taxon>
    </lineage>
</organism>
<feature type="domain" description="NADPH-dependent FMN reductase-like" evidence="1">
    <location>
        <begin position="1"/>
        <end position="143"/>
    </location>
</feature>
<dbReference type="InterPro" id="IPR005025">
    <property type="entry name" value="FMN_Rdtase-like_dom"/>
</dbReference>